<feature type="region of interest" description="Disordered" evidence="7">
    <location>
        <begin position="813"/>
        <end position="865"/>
    </location>
</feature>
<accession>A0A9W9PH78</accession>
<dbReference type="Pfam" id="PF00271">
    <property type="entry name" value="Helicase_C"/>
    <property type="match status" value="1"/>
</dbReference>
<sequence length="865" mass="98370">MTIQEFERLLPKRITASLQKMASSKELPIFEETNTEDLIDRLVEYTGEKRDGDQLQRSVNKFNHPPTSDGQNGWKVHGLDISLKPHQVLVTAWMRTRERSMTNGGMLCDSMGLGKTVDAMANIMDDRTFLRKRSPRSTLIVAPAGLLHHWYDHLTTHCDPEITGGVLLFKPSHKLPVDVVSMQGIVLASYSQVRSSYPLPAVAPKGLSTEAIEVARGIQSSRMGTLHKVEWYRIILDEAHEIKNPESKTSLAARKLIGKKRWIITGTPLHNKIDELFPYFEFLRIAGCMTMGDFEKNYTSDEKASDSLFELLALILHRNTYETKLFGHPIVKLPGVDPKTVYVNPYEPEALLYKRIGSSWIQKINTKQAREEASIQWGLIFAMFLALRMASSHILTLWQSYEKENYIDGKLLLNTGLLDRFRCIAKCQEDHQTDSARIISSTLTMEKFVMVPTASLEDPHRIRATDSEKAGNIIQGFRRKMLQLRNMNEWTERYARVHCPVCRHPPHRGFITSCHHLYCEECFYGLTVNEGNEIATPNCRACKTPIEGYASSEQVDKEISLIPLAQKRKKSAGDQDQTKEGKQKAENRKEYHPLPFSVGEDDTSDDSPSCGDEKDWIKVLGPQVPSSKLNKVSEIIKCWMKDRSNKIVVFTLFLNTLKILEQICKREGWNFVKLSGNVSHATRNSNLKNFRESSEVNILLATLRTGGTGLDLSCANKCILIDLWWNEAIEDQAQSRLIRIGQKRTVETVRVVTKGSLDDRMLEIQERKTREIDQYMGSSATTERSLVKELLEIFGDVRDDGKNFIIIETKSDNKDMTSAEEREKAGEAPQHEEANFLNNDEQSEDTDVPGHQNNKNQPDILEATE</sequence>
<dbReference type="AlphaFoldDB" id="A0A9W9PH78"/>
<evidence type="ECO:0000313" key="12">
    <source>
        <dbReference type="Proteomes" id="UP001150941"/>
    </source>
</evidence>
<dbReference type="InterPro" id="IPR000330">
    <property type="entry name" value="SNF2_N"/>
</dbReference>
<evidence type="ECO:0000256" key="6">
    <source>
        <dbReference type="PROSITE-ProRule" id="PRU00175"/>
    </source>
</evidence>
<dbReference type="GO" id="GO:0004386">
    <property type="term" value="F:helicase activity"/>
    <property type="evidence" value="ECO:0007669"/>
    <property type="project" value="UniProtKB-KW"/>
</dbReference>
<keyword evidence="6" id="KW-0479">Metal-binding</keyword>
<evidence type="ECO:0000256" key="2">
    <source>
        <dbReference type="ARBA" id="ARBA00022741"/>
    </source>
</evidence>
<evidence type="ECO:0000259" key="8">
    <source>
        <dbReference type="PROSITE" id="PS50089"/>
    </source>
</evidence>
<evidence type="ECO:0000259" key="10">
    <source>
        <dbReference type="PROSITE" id="PS51194"/>
    </source>
</evidence>
<evidence type="ECO:0000313" key="11">
    <source>
        <dbReference type="EMBL" id="KAJ5246689.1"/>
    </source>
</evidence>
<dbReference type="GO" id="GO:0016787">
    <property type="term" value="F:hydrolase activity"/>
    <property type="evidence" value="ECO:0007669"/>
    <property type="project" value="UniProtKB-KW"/>
</dbReference>
<dbReference type="PROSITE" id="PS50089">
    <property type="entry name" value="ZF_RING_2"/>
    <property type="match status" value="1"/>
</dbReference>
<dbReference type="RefSeq" id="XP_058334110.1">
    <property type="nucleotide sequence ID" value="XM_058470969.1"/>
</dbReference>
<keyword evidence="2" id="KW-0547">Nucleotide-binding</keyword>
<name>A0A9W9PH78_9EURO</name>
<dbReference type="Pfam" id="PF00176">
    <property type="entry name" value="SNF2-rel_dom"/>
    <property type="match status" value="1"/>
</dbReference>
<keyword evidence="5" id="KW-0067">ATP-binding</keyword>
<dbReference type="InterPro" id="IPR013083">
    <property type="entry name" value="Znf_RING/FYVE/PHD"/>
</dbReference>
<dbReference type="GO" id="GO:0006281">
    <property type="term" value="P:DNA repair"/>
    <property type="evidence" value="ECO:0007669"/>
    <property type="project" value="TreeGrafter"/>
</dbReference>
<dbReference type="CDD" id="cd18793">
    <property type="entry name" value="SF2_C_SNF"/>
    <property type="match status" value="1"/>
</dbReference>
<dbReference type="GO" id="GO:0005634">
    <property type="term" value="C:nucleus"/>
    <property type="evidence" value="ECO:0007669"/>
    <property type="project" value="TreeGrafter"/>
</dbReference>
<feature type="region of interest" description="Disordered" evidence="7">
    <location>
        <begin position="566"/>
        <end position="610"/>
    </location>
</feature>
<dbReference type="Proteomes" id="UP001150941">
    <property type="component" value="Unassembled WGS sequence"/>
</dbReference>
<evidence type="ECO:0000256" key="7">
    <source>
        <dbReference type="SAM" id="MobiDB-lite"/>
    </source>
</evidence>
<dbReference type="CDD" id="cd18008">
    <property type="entry name" value="DEXDc_SHPRH-like"/>
    <property type="match status" value="1"/>
</dbReference>
<keyword evidence="6" id="KW-0862">Zinc</keyword>
<dbReference type="InterPro" id="IPR001650">
    <property type="entry name" value="Helicase_C-like"/>
</dbReference>
<keyword evidence="4" id="KW-0347">Helicase</keyword>
<dbReference type="GO" id="GO:0008094">
    <property type="term" value="F:ATP-dependent activity, acting on DNA"/>
    <property type="evidence" value="ECO:0007669"/>
    <property type="project" value="TreeGrafter"/>
</dbReference>
<feature type="compositionally biased region" description="Basic and acidic residues" evidence="7">
    <location>
        <begin position="813"/>
        <end position="834"/>
    </location>
</feature>
<dbReference type="GO" id="GO:0008270">
    <property type="term" value="F:zinc ion binding"/>
    <property type="evidence" value="ECO:0007669"/>
    <property type="project" value="UniProtKB-KW"/>
</dbReference>
<dbReference type="InterPro" id="IPR050628">
    <property type="entry name" value="SNF2_RAD54_helicase_TF"/>
</dbReference>
<proteinExistence type="inferred from homology"/>
<comment type="caution">
    <text evidence="11">The sequence shown here is derived from an EMBL/GenBank/DDBJ whole genome shotgun (WGS) entry which is preliminary data.</text>
</comment>
<dbReference type="SMART" id="SM00490">
    <property type="entry name" value="HELICc"/>
    <property type="match status" value="1"/>
</dbReference>
<dbReference type="SMART" id="SM00487">
    <property type="entry name" value="DEXDc"/>
    <property type="match status" value="1"/>
</dbReference>
<reference evidence="11" key="1">
    <citation type="submission" date="2022-11" db="EMBL/GenBank/DDBJ databases">
        <authorList>
            <person name="Petersen C."/>
        </authorList>
    </citation>
    <scope>NUCLEOTIDE SEQUENCE</scope>
    <source>
        <strain evidence="11">IBT 19713</strain>
    </source>
</reference>
<evidence type="ECO:0000256" key="1">
    <source>
        <dbReference type="ARBA" id="ARBA00007025"/>
    </source>
</evidence>
<evidence type="ECO:0000256" key="4">
    <source>
        <dbReference type="ARBA" id="ARBA00022806"/>
    </source>
</evidence>
<comment type="similarity">
    <text evidence="1">Belongs to the SNF2/RAD54 helicase family.</text>
</comment>
<dbReference type="SUPFAM" id="SSF52540">
    <property type="entry name" value="P-loop containing nucleoside triphosphate hydrolases"/>
    <property type="match status" value="2"/>
</dbReference>
<keyword evidence="3" id="KW-0378">Hydrolase</keyword>
<feature type="domain" description="RING-type" evidence="8">
    <location>
        <begin position="499"/>
        <end position="543"/>
    </location>
</feature>
<dbReference type="Gene3D" id="3.40.50.300">
    <property type="entry name" value="P-loop containing nucleotide triphosphate hydrolases"/>
    <property type="match status" value="1"/>
</dbReference>
<protein>
    <submittedName>
        <fullName evidence="11">SNF2 family N-terminal domain-containing protein</fullName>
    </submittedName>
</protein>
<organism evidence="11 12">
    <name type="scientific">Penicillium chermesinum</name>
    <dbReference type="NCBI Taxonomy" id="63820"/>
    <lineage>
        <taxon>Eukaryota</taxon>
        <taxon>Fungi</taxon>
        <taxon>Dikarya</taxon>
        <taxon>Ascomycota</taxon>
        <taxon>Pezizomycotina</taxon>
        <taxon>Eurotiomycetes</taxon>
        <taxon>Eurotiomycetidae</taxon>
        <taxon>Eurotiales</taxon>
        <taxon>Aspergillaceae</taxon>
        <taxon>Penicillium</taxon>
    </lineage>
</organism>
<dbReference type="InterPro" id="IPR027417">
    <property type="entry name" value="P-loop_NTPase"/>
</dbReference>
<dbReference type="PANTHER" id="PTHR45626">
    <property type="entry name" value="TRANSCRIPTION TERMINATION FACTOR 2-RELATED"/>
    <property type="match status" value="1"/>
</dbReference>
<dbReference type="InterPro" id="IPR038718">
    <property type="entry name" value="SNF2-like_sf"/>
</dbReference>
<feature type="domain" description="Helicase C-terminal" evidence="10">
    <location>
        <begin position="631"/>
        <end position="787"/>
    </location>
</feature>
<dbReference type="PROSITE" id="PS51192">
    <property type="entry name" value="HELICASE_ATP_BIND_1"/>
    <property type="match status" value="1"/>
</dbReference>
<dbReference type="GO" id="GO:0005524">
    <property type="term" value="F:ATP binding"/>
    <property type="evidence" value="ECO:0007669"/>
    <property type="project" value="UniProtKB-KW"/>
</dbReference>
<dbReference type="Gene3D" id="3.30.40.10">
    <property type="entry name" value="Zinc/RING finger domain, C3HC4 (zinc finger)"/>
    <property type="match status" value="1"/>
</dbReference>
<dbReference type="InterPro" id="IPR001841">
    <property type="entry name" value="Znf_RING"/>
</dbReference>
<feature type="domain" description="Helicase ATP-binding" evidence="9">
    <location>
        <begin position="96"/>
        <end position="286"/>
    </location>
</feature>
<dbReference type="Gene3D" id="3.40.50.10810">
    <property type="entry name" value="Tandem AAA-ATPase domain"/>
    <property type="match status" value="1"/>
</dbReference>
<dbReference type="InterPro" id="IPR014001">
    <property type="entry name" value="Helicase_ATP-bd"/>
</dbReference>
<dbReference type="EMBL" id="JAPQKS010000002">
    <property type="protein sequence ID" value="KAJ5246689.1"/>
    <property type="molecule type" value="Genomic_DNA"/>
</dbReference>
<dbReference type="PROSITE" id="PS51194">
    <property type="entry name" value="HELICASE_CTER"/>
    <property type="match status" value="1"/>
</dbReference>
<dbReference type="GeneID" id="83198272"/>
<dbReference type="PANTHER" id="PTHR45626:SF17">
    <property type="entry name" value="HELICASE-LIKE TRANSCRIPTION FACTOR"/>
    <property type="match status" value="1"/>
</dbReference>
<keyword evidence="12" id="KW-1185">Reference proteome</keyword>
<gene>
    <name evidence="11" type="ORF">N7468_001672</name>
</gene>
<evidence type="ECO:0000256" key="3">
    <source>
        <dbReference type="ARBA" id="ARBA00022801"/>
    </source>
</evidence>
<keyword evidence="6" id="KW-0863">Zinc-finger</keyword>
<evidence type="ECO:0000259" key="9">
    <source>
        <dbReference type="PROSITE" id="PS51192"/>
    </source>
</evidence>
<evidence type="ECO:0000256" key="5">
    <source>
        <dbReference type="ARBA" id="ARBA00022840"/>
    </source>
</evidence>
<dbReference type="SUPFAM" id="SSF57850">
    <property type="entry name" value="RING/U-box"/>
    <property type="match status" value="1"/>
</dbReference>
<dbReference type="InterPro" id="IPR049730">
    <property type="entry name" value="SNF2/RAD54-like_C"/>
</dbReference>
<reference evidence="11" key="2">
    <citation type="journal article" date="2023" name="IMA Fungus">
        <title>Comparative genomic study of the Penicillium genus elucidates a diverse pangenome and 15 lateral gene transfer events.</title>
        <authorList>
            <person name="Petersen C."/>
            <person name="Sorensen T."/>
            <person name="Nielsen M.R."/>
            <person name="Sondergaard T.E."/>
            <person name="Sorensen J.L."/>
            <person name="Fitzpatrick D.A."/>
            <person name="Frisvad J.C."/>
            <person name="Nielsen K.L."/>
        </authorList>
    </citation>
    <scope>NUCLEOTIDE SEQUENCE</scope>
    <source>
        <strain evidence="11">IBT 19713</strain>
    </source>
</reference>
<feature type="compositionally biased region" description="Basic and acidic residues" evidence="7">
    <location>
        <begin position="571"/>
        <end position="592"/>
    </location>
</feature>
<dbReference type="OrthoDB" id="1699231at2759"/>